<evidence type="ECO:0000313" key="1">
    <source>
        <dbReference type="EMBL" id="MFD1205288.1"/>
    </source>
</evidence>
<organism evidence="1 2">
    <name type="scientific">Sporosarcina contaminans</name>
    <dbReference type="NCBI Taxonomy" id="633403"/>
    <lineage>
        <taxon>Bacteria</taxon>
        <taxon>Bacillati</taxon>
        <taxon>Bacillota</taxon>
        <taxon>Bacilli</taxon>
        <taxon>Bacillales</taxon>
        <taxon>Caryophanaceae</taxon>
        <taxon>Sporosarcina</taxon>
    </lineage>
</organism>
<dbReference type="Pfam" id="PF15600">
    <property type="entry name" value="Imm64"/>
    <property type="match status" value="1"/>
</dbReference>
<proteinExistence type="predicted"/>
<accession>A0ABW3TXP0</accession>
<name>A0ABW3TXP0_9BACL</name>
<sequence>MGSKISLGWVSTTNDLNNEYTILMNNLKHLGVNIDCVKFSSDNSGVHWNVVDDYRTYSNKDFLSTLKEFHFLEIPISNFPFGKLTIEAVITLKVTNKYFGYLFEMEEDSIISSYNIKELETAEDIIIQYLKFIFKNFNVDYAFSDQEAEIEFSPEEFKHLQRPYYAIEAKHDHDGKVKITKANWYINGLTERLN</sequence>
<dbReference type="EMBL" id="JBHTLT010000043">
    <property type="protein sequence ID" value="MFD1205288.1"/>
    <property type="molecule type" value="Genomic_DNA"/>
</dbReference>
<protein>
    <submittedName>
        <fullName evidence="1">Imm64 family immunity protein</fullName>
    </submittedName>
</protein>
<gene>
    <name evidence="1" type="ORF">ACFQ38_09245</name>
</gene>
<reference evidence="2" key="1">
    <citation type="journal article" date="2019" name="Int. J. Syst. Evol. Microbiol.">
        <title>The Global Catalogue of Microorganisms (GCM) 10K type strain sequencing project: providing services to taxonomists for standard genome sequencing and annotation.</title>
        <authorList>
            <consortium name="The Broad Institute Genomics Platform"/>
            <consortium name="The Broad Institute Genome Sequencing Center for Infectious Disease"/>
            <person name="Wu L."/>
            <person name="Ma J."/>
        </authorList>
    </citation>
    <scope>NUCLEOTIDE SEQUENCE [LARGE SCALE GENOMIC DNA]</scope>
    <source>
        <strain evidence="2">CCUG 53915</strain>
    </source>
</reference>
<dbReference type="RefSeq" id="WP_381480472.1">
    <property type="nucleotide sequence ID" value="NZ_JBHTLT010000043.1"/>
</dbReference>
<dbReference type="Proteomes" id="UP001597231">
    <property type="component" value="Unassembled WGS sequence"/>
</dbReference>
<keyword evidence="2" id="KW-1185">Reference proteome</keyword>
<evidence type="ECO:0000313" key="2">
    <source>
        <dbReference type="Proteomes" id="UP001597231"/>
    </source>
</evidence>
<comment type="caution">
    <text evidence="1">The sequence shown here is derived from an EMBL/GenBank/DDBJ whole genome shotgun (WGS) entry which is preliminary data.</text>
</comment>
<dbReference type="InterPro" id="IPR028951">
    <property type="entry name" value="Imm64"/>
</dbReference>